<reference evidence="4" key="1">
    <citation type="journal article" date="2020" name="mSystems">
        <title>Genome- and Community-Level Interaction Insights into Carbon Utilization and Element Cycling Functions of Hydrothermarchaeota in Hydrothermal Sediment.</title>
        <authorList>
            <person name="Zhou Z."/>
            <person name="Liu Y."/>
            <person name="Xu W."/>
            <person name="Pan J."/>
            <person name="Luo Z.H."/>
            <person name="Li M."/>
        </authorList>
    </citation>
    <scope>NUCLEOTIDE SEQUENCE [LARGE SCALE GENOMIC DNA]</scope>
    <source>
        <strain evidence="4">SpSt-508</strain>
    </source>
</reference>
<proteinExistence type="predicted"/>
<gene>
    <name evidence="4" type="ORF">ENS64_07080</name>
</gene>
<keyword evidence="3" id="KW-0812">Transmembrane</keyword>
<feature type="region of interest" description="Disordered" evidence="2">
    <location>
        <begin position="72"/>
        <end position="109"/>
    </location>
</feature>
<keyword evidence="1" id="KW-0175">Coiled coil</keyword>
<keyword evidence="3" id="KW-0472">Membrane</keyword>
<evidence type="ECO:0000313" key="4">
    <source>
        <dbReference type="EMBL" id="HGT39013.1"/>
    </source>
</evidence>
<evidence type="ECO:0000256" key="1">
    <source>
        <dbReference type="SAM" id="Coils"/>
    </source>
</evidence>
<dbReference type="AlphaFoldDB" id="A0A7C4LKE2"/>
<feature type="transmembrane region" description="Helical" evidence="3">
    <location>
        <begin position="129"/>
        <end position="148"/>
    </location>
</feature>
<name>A0A7C4LKE2_9PLAN</name>
<accession>A0A7C4LKE2</accession>
<comment type="caution">
    <text evidence="4">The sequence shown here is derived from an EMBL/GenBank/DDBJ whole genome shotgun (WGS) entry which is preliminary data.</text>
</comment>
<evidence type="ECO:0000256" key="2">
    <source>
        <dbReference type="SAM" id="MobiDB-lite"/>
    </source>
</evidence>
<organism evidence="4">
    <name type="scientific">Schlesneria paludicola</name>
    <dbReference type="NCBI Taxonomy" id="360056"/>
    <lineage>
        <taxon>Bacteria</taxon>
        <taxon>Pseudomonadati</taxon>
        <taxon>Planctomycetota</taxon>
        <taxon>Planctomycetia</taxon>
        <taxon>Planctomycetales</taxon>
        <taxon>Planctomycetaceae</taxon>
        <taxon>Schlesneria</taxon>
    </lineage>
</organism>
<evidence type="ECO:0000256" key="3">
    <source>
        <dbReference type="SAM" id="Phobius"/>
    </source>
</evidence>
<dbReference type="EMBL" id="DSVQ01000012">
    <property type="protein sequence ID" value="HGT39013.1"/>
    <property type="molecule type" value="Genomic_DNA"/>
</dbReference>
<keyword evidence="3" id="KW-1133">Transmembrane helix</keyword>
<protein>
    <submittedName>
        <fullName evidence="4">Uncharacterized protein</fullName>
    </submittedName>
</protein>
<feature type="coiled-coil region" evidence="1">
    <location>
        <begin position="189"/>
        <end position="216"/>
    </location>
</feature>
<sequence>MAIVWFQKAAGGLGRRTSPPQPFALTCDCGAAVKGNRSDTPQLPSCPVCGAVHFVLPASPYPLPESLRREWSGAAAPAAAEPKPKPISPRKENAEALPRTRPVDAPPPTPLGVRLSRAITRLRAALTPLRLIVLGLALILAVTGVATYRNVQLDWARTRLQPAIDEGLAAFREREFNAAKVAFDEACRALDLLQRRDAAAQAVRQLQREAEAAARLSVHNLSDLLEQAAASPAAGNVEERFRQHAAGEWFLFDAVVSVAPHEADATRQRCLVDVPLRLGELPVDVVFEDWPWKGTPSPEPVRMVFAAQLDDLRLAREPVPRATLTLRQTNAVLWCHEDAFRALWLWPGNAEQDTELRELLSAQRRMSGLGELP</sequence>